<feature type="transmembrane region" description="Helical" evidence="4">
    <location>
        <begin position="169"/>
        <end position="189"/>
    </location>
</feature>
<evidence type="ECO:0000256" key="3">
    <source>
        <dbReference type="ARBA" id="ARBA00023136"/>
    </source>
</evidence>
<reference evidence="6 7" key="1">
    <citation type="submission" date="2015-05" db="EMBL/GenBank/DDBJ databases">
        <title>Draft genome of Burkholderia cepacia LK29.</title>
        <authorList>
            <person name="Chan X.Y."/>
        </authorList>
    </citation>
    <scope>NUCLEOTIDE SEQUENCE [LARGE SCALE GENOMIC DNA]</scope>
    <source>
        <strain evidence="6 7">LK29</strain>
    </source>
</reference>
<dbReference type="PATRIC" id="fig|292.27.peg.1265"/>
<dbReference type="InterPro" id="IPR036259">
    <property type="entry name" value="MFS_trans_sf"/>
</dbReference>
<keyword evidence="2 4" id="KW-1133">Transmembrane helix</keyword>
<evidence type="ECO:0000256" key="1">
    <source>
        <dbReference type="ARBA" id="ARBA00022692"/>
    </source>
</evidence>
<gene>
    <name evidence="6" type="ORF">VL15_08455</name>
</gene>
<dbReference type="InterPro" id="IPR053160">
    <property type="entry name" value="MFS_DHA3_Transporter"/>
</dbReference>
<dbReference type="PANTHER" id="PTHR23530">
    <property type="entry name" value="TRANSPORT PROTEIN-RELATED"/>
    <property type="match status" value="1"/>
</dbReference>
<organism evidence="6 7">
    <name type="scientific">Burkholderia cepacia</name>
    <name type="common">Pseudomonas cepacia</name>
    <dbReference type="NCBI Taxonomy" id="292"/>
    <lineage>
        <taxon>Bacteria</taxon>
        <taxon>Pseudomonadati</taxon>
        <taxon>Pseudomonadota</taxon>
        <taxon>Betaproteobacteria</taxon>
        <taxon>Burkholderiales</taxon>
        <taxon>Burkholderiaceae</taxon>
        <taxon>Burkholderia</taxon>
        <taxon>Burkholderia cepacia complex</taxon>
    </lineage>
</organism>
<evidence type="ECO:0000256" key="2">
    <source>
        <dbReference type="ARBA" id="ARBA00022989"/>
    </source>
</evidence>
<dbReference type="GO" id="GO:0022857">
    <property type="term" value="F:transmembrane transporter activity"/>
    <property type="evidence" value="ECO:0007669"/>
    <property type="project" value="InterPro"/>
</dbReference>
<evidence type="ECO:0000313" key="7">
    <source>
        <dbReference type="Proteomes" id="UP000036338"/>
    </source>
</evidence>
<feature type="transmembrane region" description="Helical" evidence="4">
    <location>
        <begin position="137"/>
        <end position="157"/>
    </location>
</feature>
<dbReference type="InterPro" id="IPR011701">
    <property type="entry name" value="MFS"/>
</dbReference>
<sequence length="415" mass="44294">MTVHLRYCLQQAALWGTFGLVLPVVTLFLLHNHFTLFEIGLYAALFSLSTIALELPFGAMADRVGRIRTYRLSLLMNSVGCALMLCFSQKPMLYLAAASFGIARAMSSGTVDAWYVGLLREHGETKRIPYFLGRAELASALGLASMSLVGGVLPDLIGSRLFDNPYKIGLAFACGLFIVLLGLTSWFFAEAERAPPEAAPAGRMLDDLRELVRFAWHGGAVRPLIVLCMLLGGVVSVLESYWPVVLKTLVPMHGATWAFGLFLTLMLVVKGAGGWASYRVMKHCAARPALAVTLPFAGLAVSLVLTRWAFDVVAFGVVLSGVALFLGIAGAVVNAVLHHRTPDALRSRAVSFFSLVFQLGSMIASIVLGYLVSQWGVQAVWCGVGVLVAVAAGYGASIGGWAAGPVEEAKAAARV</sequence>
<keyword evidence="3 4" id="KW-0472">Membrane</keyword>
<protein>
    <submittedName>
        <fullName evidence="6">MFS transporter</fullName>
    </submittedName>
</protein>
<dbReference type="EMBL" id="LDWR01000014">
    <property type="protein sequence ID" value="KML60420.1"/>
    <property type="molecule type" value="Genomic_DNA"/>
</dbReference>
<feature type="transmembrane region" description="Helical" evidence="4">
    <location>
        <begin position="290"/>
        <end position="310"/>
    </location>
</feature>
<dbReference type="Pfam" id="PF07690">
    <property type="entry name" value="MFS_1"/>
    <property type="match status" value="1"/>
</dbReference>
<dbReference type="AlphaFoldDB" id="A0A0J6A3V6"/>
<name>A0A0J6A3V6_BURCE</name>
<comment type="caution">
    <text evidence="6">The sequence shown here is derived from an EMBL/GenBank/DDBJ whole genome shotgun (WGS) entry which is preliminary data.</text>
</comment>
<dbReference type="PANTHER" id="PTHR23530:SF1">
    <property type="entry name" value="PERMEASE, MAJOR FACILITATOR SUPERFAMILY-RELATED"/>
    <property type="match status" value="1"/>
</dbReference>
<feature type="transmembrane region" description="Helical" evidence="4">
    <location>
        <begin position="378"/>
        <end position="404"/>
    </location>
</feature>
<dbReference type="InterPro" id="IPR020846">
    <property type="entry name" value="MFS_dom"/>
</dbReference>
<feature type="transmembrane region" description="Helical" evidence="4">
    <location>
        <begin position="349"/>
        <end position="372"/>
    </location>
</feature>
<feature type="transmembrane region" description="Helical" evidence="4">
    <location>
        <begin position="214"/>
        <end position="237"/>
    </location>
</feature>
<evidence type="ECO:0000259" key="5">
    <source>
        <dbReference type="PROSITE" id="PS50850"/>
    </source>
</evidence>
<feature type="transmembrane region" description="Helical" evidence="4">
    <location>
        <begin position="12"/>
        <end position="30"/>
    </location>
</feature>
<accession>A0A0J6A3V6</accession>
<dbReference type="PROSITE" id="PS50850">
    <property type="entry name" value="MFS"/>
    <property type="match status" value="1"/>
</dbReference>
<feature type="transmembrane region" description="Helical" evidence="4">
    <location>
        <begin position="257"/>
        <end position="278"/>
    </location>
</feature>
<feature type="transmembrane region" description="Helical" evidence="4">
    <location>
        <begin position="36"/>
        <end position="57"/>
    </location>
</feature>
<evidence type="ECO:0000313" key="6">
    <source>
        <dbReference type="EMBL" id="KML60420.1"/>
    </source>
</evidence>
<dbReference type="Gene3D" id="1.20.1250.20">
    <property type="entry name" value="MFS general substrate transporter like domains"/>
    <property type="match status" value="1"/>
</dbReference>
<dbReference type="SUPFAM" id="SSF103473">
    <property type="entry name" value="MFS general substrate transporter"/>
    <property type="match status" value="1"/>
</dbReference>
<dbReference type="RefSeq" id="WP_048244841.1">
    <property type="nucleotide sequence ID" value="NZ_LDWR01000014.1"/>
</dbReference>
<keyword evidence="1 4" id="KW-0812">Transmembrane</keyword>
<dbReference type="Proteomes" id="UP000036338">
    <property type="component" value="Unassembled WGS sequence"/>
</dbReference>
<proteinExistence type="predicted"/>
<feature type="domain" description="Major facilitator superfamily (MFS) profile" evidence="5">
    <location>
        <begin position="1"/>
        <end position="415"/>
    </location>
</feature>
<evidence type="ECO:0000256" key="4">
    <source>
        <dbReference type="SAM" id="Phobius"/>
    </source>
</evidence>
<feature type="transmembrane region" description="Helical" evidence="4">
    <location>
        <begin position="316"/>
        <end position="337"/>
    </location>
</feature>